<keyword evidence="5 8" id="KW-1133">Transmembrane helix</keyword>
<reference evidence="11" key="2">
    <citation type="submission" date="2012-11" db="EMBL/GenBank/DDBJ databases">
        <authorList>
            <person name="Kuo A."/>
            <person name="Curtis B.A."/>
            <person name="Tanifuji G."/>
            <person name="Burki F."/>
            <person name="Gruber A."/>
            <person name="Irimia M."/>
            <person name="Maruyama S."/>
            <person name="Arias M.C."/>
            <person name="Ball S.G."/>
            <person name="Gile G.H."/>
            <person name="Hirakawa Y."/>
            <person name="Hopkins J.F."/>
            <person name="Rensing S.A."/>
            <person name="Schmutz J."/>
            <person name="Symeonidi A."/>
            <person name="Elias M."/>
            <person name="Eveleigh R.J."/>
            <person name="Herman E.K."/>
            <person name="Klute M.J."/>
            <person name="Nakayama T."/>
            <person name="Obornik M."/>
            <person name="Reyes-Prieto A."/>
            <person name="Armbrust E.V."/>
            <person name="Aves S.J."/>
            <person name="Beiko R.G."/>
            <person name="Coutinho P."/>
            <person name="Dacks J.B."/>
            <person name="Durnford D.G."/>
            <person name="Fast N.M."/>
            <person name="Green B.R."/>
            <person name="Grisdale C."/>
            <person name="Hempe F."/>
            <person name="Henrissat B."/>
            <person name="Hoppner M.P."/>
            <person name="Ishida K.-I."/>
            <person name="Kim E."/>
            <person name="Koreny L."/>
            <person name="Kroth P.G."/>
            <person name="Liu Y."/>
            <person name="Malik S.-B."/>
            <person name="Maier U.G."/>
            <person name="McRose D."/>
            <person name="Mock T."/>
            <person name="Neilson J.A."/>
            <person name="Onodera N.T."/>
            <person name="Poole A.M."/>
            <person name="Pritham E.J."/>
            <person name="Richards T.A."/>
            <person name="Rocap G."/>
            <person name="Roy S.W."/>
            <person name="Sarai C."/>
            <person name="Schaack S."/>
            <person name="Shirato S."/>
            <person name="Slamovits C.H."/>
            <person name="Spencer D.F."/>
            <person name="Suzuki S."/>
            <person name="Worden A.Z."/>
            <person name="Zauner S."/>
            <person name="Barry K."/>
            <person name="Bell C."/>
            <person name="Bharti A.K."/>
            <person name="Crow J.A."/>
            <person name="Grimwood J."/>
            <person name="Kramer R."/>
            <person name="Lindquist E."/>
            <person name="Lucas S."/>
            <person name="Salamov A."/>
            <person name="McFadden G.I."/>
            <person name="Lane C.E."/>
            <person name="Keeling P.J."/>
            <person name="Gray M.W."/>
            <person name="Grigoriev I.V."/>
            <person name="Archibald J.M."/>
        </authorList>
    </citation>
    <scope>NUCLEOTIDE SEQUENCE</scope>
    <source>
        <strain evidence="11">CCMP2712</strain>
    </source>
</reference>
<keyword evidence="11" id="KW-1185">Reference proteome</keyword>
<reference evidence="10" key="3">
    <citation type="submission" date="2015-06" db="UniProtKB">
        <authorList>
            <consortium name="EnsemblProtists"/>
        </authorList>
    </citation>
    <scope>IDENTIFICATION</scope>
</reference>
<dbReference type="PANTHER" id="PTHR33281:SF19">
    <property type="entry name" value="VOLTAGE-DEPENDENT ANION CHANNEL-FORMING PROTEIN YNEE"/>
    <property type="match status" value="1"/>
</dbReference>
<organism evidence="9">
    <name type="scientific">Guillardia theta (strain CCMP2712)</name>
    <name type="common">Cryptophyte</name>
    <dbReference type="NCBI Taxonomy" id="905079"/>
    <lineage>
        <taxon>Eukaryota</taxon>
        <taxon>Cryptophyceae</taxon>
        <taxon>Pyrenomonadales</taxon>
        <taxon>Geminigeraceae</taxon>
        <taxon>Guillardia</taxon>
    </lineage>
</organism>
<accession>L1JF45</accession>
<reference evidence="9 11" key="1">
    <citation type="journal article" date="2012" name="Nature">
        <title>Algal genomes reveal evolutionary mosaicism and the fate of nucleomorphs.</title>
        <authorList>
            <consortium name="DOE Joint Genome Institute"/>
            <person name="Curtis B.A."/>
            <person name="Tanifuji G."/>
            <person name="Burki F."/>
            <person name="Gruber A."/>
            <person name="Irimia M."/>
            <person name="Maruyama S."/>
            <person name="Arias M.C."/>
            <person name="Ball S.G."/>
            <person name="Gile G.H."/>
            <person name="Hirakawa Y."/>
            <person name="Hopkins J.F."/>
            <person name="Kuo A."/>
            <person name="Rensing S.A."/>
            <person name="Schmutz J."/>
            <person name="Symeonidi A."/>
            <person name="Elias M."/>
            <person name="Eveleigh R.J."/>
            <person name="Herman E.K."/>
            <person name="Klute M.J."/>
            <person name="Nakayama T."/>
            <person name="Obornik M."/>
            <person name="Reyes-Prieto A."/>
            <person name="Armbrust E.V."/>
            <person name="Aves S.J."/>
            <person name="Beiko R.G."/>
            <person name="Coutinho P."/>
            <person name="Dacks J.B."/>
            <person name="Durnford D.G."/>
            <person name="Fast N.M."/>
            <person name="Green B.R."/>
            <person name="Grisdale C.J."/>
            <person name="Hempel F."/>
            <person name="Henrissat B."/>
            <person name="Hoppner M.P."/>
            <person name="Ishida K."/>
            <person name="Kim E."/>
            <person name="Koreny L."/>
            <person name="Kroth P.G."/>
            <person name="Liu Y."/>
            <person name="Malik S.B."/>
            <person name="Maier U.G."/>
            <person name="McRose D."/>
            <person name="Mock T."/>
            <person name="Neilson J.A."/>
            <person name="Onodera N.T."/>
            <person name="Poole A.M."/>
            <person name="Pritham E.J."/>
            <person name="Richards T.A."/>
            <person name="Rocap G."/>
            <person name="Roy S.W."/>
            <person name="Sarai C."/>
            <person name="Schaack S."/>
            <person name="Shirato S."/>
            <person name="Slamovits C.H."/>
            <person name="Spencer D.F."/>
            <person name="Suzuki S."/>
            <person name="Worden A.Z."/>
            <person name="Zauner S."/>
            <person name="Barry K."/>
            <person name="Bell C."/>
            <person name="Bharti A.K."/>
            <person name="Crow J.A."/>
            <person name="Grimwood J."/>
            <person name="Kramer R."/>
            <person name="Lindquist E."/>
            <person name="Lucas S."/>
            <person name="Salamov A."/>
            <person name="McFadden G.I."/>
            <person name="Lane C.E."/>
            <person name="Keeling P.J."/>
            <person name="Gray M.W."/>
            <person name="Grigoriev I.V."/>
            <person name="Archibald J.M."/>
        </authorList>
    </citation>
    <scope>NUCLEOTIDE SEQUENCE</scope>
    <source>
        <strain evidence="9 11">CCMP2712</strain>
    </source>
</reference>
<dbReference type="AlphaFoldDB" id="L1JF45"/>
<feature type="transmembrane region" description="Helical" evidence="8">
    <location>
        <begin position="119"/>
        <end position="141"/>
    </location>
</feature>
<evidence type="ECO:0000256" key="6">
    <source>
        <dbReference type="ARBA" id="ARBA00023065"/>
    </source>
</evidence>
<dbReference type="EMBL" id="JH992993">
    <property type="protein sequence ID" value="EKX46754.1"/>
    <property type="molecule type" value="Genomic_DNA"/>
</dbReference>
<name>L1JF45_GUITC</name>
<dbReference type="STRING" id="905079.L1JF45"/>
<evidence type="ECO:0000256" key="2">
    <source>
        <dbReference type="ARBA" id="ARBA00022448"/>
    </source>
</evidence>
<dbReference type="PaxDb" id="55529-EKX46754"/>
<dbReference type="GeneID" id="17303275"/>
<dbReference type="eggNOG" id="ENOG502S20F">
    <property type="taxonomic scope" value="Eukaryota"/>
</dbReference>
<dbReference type="EnsemblProtists" id="EKX46754">
    <property type="protein sequence ID" value="EKX46754"/>
    <property type="gene ID" value="GUITHDRAFT_107530"/>
</dbReference>
<dbReference type="KEGG" id="gtt:GUITHDRAFT_107530"/>
<dbReference type="GO" id="GO:0005254">
    <property type="term" value="F:chloride channel activity"/>
    <property type="evidence" value="ECO:0007669"/>
    <property type="project" value="InterPro"/>
</dbReference>
<evidence type="ECO:0000256" key="7">
    <source>
        <dbReference type="ARBA" id="ARBA00023136"/>
    </source>
</evidence>
<keyword evidence="6" id="KW-0406">Ion transport</keyword>
<dbReference type="OMA" id="AKINCLN"/>
<gene>
    <name evidence="9" type="ORF">GUITHDRAFT_107530</name>
</gene>
<proteinExistence type="predicted"/>
<evidence type="ECO:0000256" key="5">
    <source>
        <dbReference type="ARBA" id="ARBA00022989"/>
    </source>
</evidence>
<sequence length="439" mass="49784">MAHRARLPLQSNTISAHKSQHGVLGSTMLLNNNKKSSSLALKAATVPPPADWQAWQSKKITYEYTTLAPRYASEDWLYNLLSIFSSAMFWRVSSHLFANTLFAVAIWCAYLLMPSLQAVCAGFSTVPHSLTGGALGLLLVFRTNTAYERFLDVKHEARKLWGSMVNRIREFTRVIHGNFRGLDREHLLSLLACFPSILLQHLQSLEPVYRPTLFSDKQLTAMKGLLGDSDLKLLWASRNRPFTIIKMMGAIIQKFYTDVEAQSKKFGGGQRGENFTQFESMVVQAALISERSHAEECLTEFSNVMGACERIVKSSVPTSYSRHTSRFLSIWCFTLPLVLVHSLQWRMIPCVFIMCWMLFVIEEVGHVIEDPFNIHLSVPGSGREDELRIEASLSVLRGDVLERIPATAPHLLENQGNFITDEDYKPSEFHYEWMSTAKK</sequence>
<evidence type="ECO:0000313" key="11">
    <source>
        <dbReference type="Proteomes" id="UP000011087"/>
    </source>
</evidence>
<evidence type="ECO:0000313" key="10">
    <source>
        <dbReference type="EnsemblProtists" id="EKX46754"/>
    </source>
</evidence>
<dbReference type="PANTHER" id="PTHR33281">
    <property type="entry name" value="UPF0187 PROTEIN YNEE"/>
    <property type="match status" value="1"/>
</dbReference>
<keyword evidence="7 8" id="KW-0472">Membrane</keyword>
<dbReference type="GO" id="GO:0005886">
    <property type="term" value="C:plasma membrane"/>
    <property type="evidence" value="ECO:0007669"/>
    <property type="project" value="UniProtKB-SubCell"/>
</dbReference>
<feature type="transmembrane region" description="Helical" evidence="8">
    <location>
        <begin position="96"/>
        <end position="113"/>
    </location>
</feature>
<evidence type="ECO:0000256" key="3">
    <source>
        <dbReference type="ARBA" id="ARBA00022475"/>
    </source>
</evidence>
<evidence type="ECO:0000256" key="1">
    <source>
        <dbReference type="ARBA" id="ARBA00004651"/>
    </source>
</evidence>
<feature type="transmembrane region" description="Helical" evidence="8">
    <location>
        <begin position="327"/>
        <end position="345"/>
    </location>
</feature>
<dbReference type="RefSeq" id="XP_005833734.1">
    <property type="nucleotide sequence ID" value="XM_005833677.1"/>
</dbReference>
<dbReference type="InterPro" id="IPR044669">
    <property type="entry name" value="YneE/VCCN1/2-like"/>
</dbReference>
<comment type="subcellular location">
    <subcellularLocation>
        <location evidence="1">Cell membrane</location>
        <topology evidence="1">Multi-pass membrane protein</topology>
    </subcellularLocation>
</comment>
<evidence type="ECO:0000256" key="8">
    <source>
        <dbReference type="SAM" id="Phobius"/>
    </source>
</evidence>
<evidence type="ECO:0000256" key="4">
    <source>
        <dbReference type="ARBA" id="ARBA00022692"/>
    </source>
</evidence>
<dbReference type="Proteomes" id="UP000011087">
    <property type="component" value="Unassembled WGS sequence"/>
</dbReference>
<protein>
    <submittedName>
        <fullName evidence="9 10">Uncharacterized protein</fullName>
    </submittedName>
</protein>
<dbReference type="OrthoDB" id="1368at2759"/>
<dbReference type="Pfam" id="PF25539">
    <property type="entry name" value="Bestrophin_2"/>
    <property type="match status" value="1"/>
</dbReference>
<dbReference type="HOGENOM" id="CLU_029790_7_2_1"/>
<evidence type="ECO:0000313" key="9">
    <source>
        <dbReference type="EMBL" id="EKX46754.1"/>
    </source>
</evidence>
<keyword evidence="2" id="KW-0813">Transport</keyword>
<keyword evidence="4 8" id="KW-0812">Transmembrane</keyword>
<keyword evidence="3" id="KW-1003">Cell membrane</keyword>